<reference evidence="2" key="1">
    <citation type="submission" date="2019-06" db="EMBL/GenBank/DDBJ databases">
        <authorList>
            <person name="Zheng W."/>
        </authorList>
    </citation>
    <scope>NUCLEOTIDE SEQUENCE</scope>
    <source>
        <strain evidence="2">QDHG01</strain>
    </source>
</reference>
<gene>
    <name evidence="2" type="ORF">FGO68_gene14794</name>
</gene>
<dbReference type="Pfam" id="PF07534">
    <property type="entry name" value="TLD"/>
    <property type="match status" value="1"/>
</dbReference>
<dbReference type="Proteomes" id="UP000785679">
    <property type="component" value="Unassembled WGS sequence"/>
</dbReference>
<evidence type="ECO:0000313" key="2">
    <source>
        <dbReference type="EMBL" id="TNV79582.1"/>
    </source>
</evidence>
<sequence>MIMEQEQVEQVAPSYQCRLGKIKSKSLIIVIICGSDLLQNCLPTFSKSCKSFKKLYYEHGMYFTRNGSYCWQKQAIPKEPNSLIKREQDINLISQGLKGKRFRLEKIFDIEKDGNDPDEFHKTCKGISHTICILRTNYYYTFGGYTRVPWESCYGTYKQDETAFLFSLTKQSLHPVIPGQEQFATFHSQDCFCIFGSGDLLIGKQHRSSQLGKKYQLTENIQTNREASRYFAATATFSDIEFQVYKVLFSN</sequence>
<evidence type="ECO:0000259" key="1">
    <source>
        <dbReference type="Pfam" id="PF07534"/>
    </source>
</evidence>
<feature type="domain" description="TLDc" evidence="1">
    <location>
        <begin position="83"/>
        <end position="244"/>
    </location>
</feature>
<accession>A0A8J8NPM7</accession>
<dbReference type="AlphaFoldDB" id="A0A8J8NPM7"/>
<proteinExistence type="predicted"/>
<organism evidence="2 3">
    <name type="scientific">Halteria grandinella</name>
    <dbReference type="NCBI Taxonomy" id="5974"/>
    <lineage>
        <taxon>Eukaryota</taxon>
        <taxon>Sar</taxon>
        <taxon>Alveolata</taxon>
        <taxon>Ciliophora</taxon>
        <taxon>Intramacronucleata</taxon>
        <taxon>Spirotrichea</taxon>
        <taxon>Stichotrichia</taxon>
        <taxon>Sporadotrichida</taxon>
        <taxon>Halteriidae</taxon>
        <taxon>Halteria</taxon>
    </lineage>
</organism>
<dbReference type="EMBL" id="RRYP01008729">
    <property type="protein sequence ID" value="TNV79582.1"/>
    <property type="molecule type" value="Genomic_DNA"/>
</dbReference>
<name>A0A8J8NPM7_HALGN</name>
<comment type="caution">
    <text evidence="2">The sequence shown here is derived from an EMBL/GenBank/DDBJ whole genome shotgun (WGS) entry which is preliminary data.</text>
</comment>
<protein>
    <recommendedName>
        <fullName evidence="1">TLDc domain-containing protein</fullName>
    </recommendedName>
</protein>
<dbReference type="InterPro" id="IPR006571">
    <property type="entry name" value="TLDc_dom"/>
</dbReference>
<evidence type="ECO:0000313" key="3">
    <source>
        <dbReference type="Proteomes" id="UP000785679"/>
    </source>
</evidence>
<keyword evidence="3" id="KW-1185">Reference proteome</keyword>